<dbReference type="AlphaFoldDB" id="A0A240UK15"/>
<organism evidence="2 3">
    <name type="scientific">Acidovorax carolinensis</name>
    <dbReference type="NCBI Taxonomy" id="553814"/>
    <lineage>
        <taxon>Bacteria</taxon>
        <taxon>Pseudomonadati</taxon>
        <taxon>Pseudomonadota</taxon>
        <taxon>Betaproteobacteria</taxon>
        <taxon>Burkholderiales</taxon>
        <taxon>Comamonadaceae</taxon>
        <taxon>Acidovorax</taxon>
    </lineage>
</organism>
<dbReference type="KEGG" id="acip:CBP36_21090"/>
<protein>
    <submittedName>
        <fullName evidence="2">Uncharacterized protein</fullName>
    </submittedName>
</protein>
<sequence length="95" mass="10398">MSDHLFRSFLEAAKRAGVMHLKVNDLADEGATMTRAEWITRYAARMVQGRSWMTEAQAVASAEGRADASEQAGDTNPDDWEAPEVVAEEDLASKA</sequence>
<gene>
    <name evidence="2" type="ORF">CBP36_21090</name>
</gene>
<accession>A0A240UK15</accession>
<reference evidence="2" key="1">
    <citation type="submission" date="2017-05" db="EMBL/GenBank/DDBJ databases">
        <title>Polyphasic characterization of four soil-derived phenanthrene-degrading Acidovorax strains and proposal of Acidovorax phenanthrenivorans sp. nov.</title>
        <authorList>
            <person name="Singleton D."/>
            <person name="Lee J."/>
            <person name="Dickey A.N."/>
            <person name="Stroud A."/>
            <person name="Scholl E.H."/>
            <person name="Wright F.A."/>
            <person name="Aitken M.D."/>
        </authorList>
    </citation>
    <scope>NUCLEOTIDE SEQUENCE</scope>
    <source>
        <strain evidence="2">P4</strain>
        <plasmid evidence="2">pACP4.3</plasmid>
    </source>
</reference>
<evidence type="ECO:0000313" key="2">
    <source>
        <dbReference type="EMBL" id="ART61466.1"/>
    </source>
</evidence>
<proteinExistence type="predicted"/>
<dbReference type="Proteomes" id="UP000194440">
    <property type="component" value="Plasmid pACP4.3"/>
</dbReference>
<evidence type="ECO:0000256" key="1">
    <source>
        <dbReference type="SAM" id="MobiDB-lite"/>
    </source>
</evidence>
<keyword evidence="2" id="KW-0614">Plasmid</keyword>
<evidence type="ECO:0000313" key="3">
    <source>
        <dbReference type="Proteomes" id="UP000194440"/>
    </source>
</evidence>
<geneLocation type="plasmid" evidence="2 3">
    <name>pACP4.3</name>
</geneLocation>
<keyword evidence="3" id="KW-1185">Reference proteome</keyword>
<name>A0A240UK15_9BURK</name>
<feature type="region of interest" description="Disordered" evidence="1">
    <location>
        <begin position="58"/>
        <end position="82"/>
    </location>
</feature>
<dbReference type="EMBL" id="CP021369">
    <property type="protein sequence ID" value="ART61466.1"/>
    <property type="molecule type" value="Genomic_DNA"/>
</dbReference>
<dbReference type="RefSeq" id="WP_086929171.1">
    <property type="nucleotide sequence ID" value="NZ_CP021369.1"/>
</dbReference>